<protein>
    <submittedName>
        <fullName evidence="1">YqeG family HAD IIIA-type phosphatase</fullName>
    </submittedName>
</protein>
<evidence type="ECO:0000313" key="2">
    <source>
        <dbReference type="Proteomes" id="UP000251923"/>
    </source>
</evidence>
<dbReference type="NCBIfam" id="TIGR01668">
    <property type="entry name" value="YqeG_hyp_ppase"/>
    <property type="match status" value="1"/>
</dbReference>
<name>A0A178HJ00_9LACT</name>
<dbReference type="GeneID" id="86970339"/>
<dbReference type="EMBL" id="QMHM01000005">
    <property type="protein sequence ID" value="RAV80445.1"/>
    <property type="molecule type" value="Genomic_DNA"/>
</dbReference>
<dbReference type="Proteomes" id="UP000251923">
    <property type="component" value="Unassembled WGS sequence"/>
</dbReference>
<comment type="caution">
    <text evidence="1">The sequence shown here is derived from an EMBL/GenBank/DDBJ whole genome shotgun (WGS) entry which is preliminary data.</text>
</comment>
<evidence type="ECO:0000313" key="1">
    <source>
        <dbReference type="EMBL" id="RAV80445.1"/>
    </source>
</evidence>
<proteinExistence type="predicted"/>
<dbReference type="InterPro" id="IPR036412">
    <property type="entry name" value="HAD-like_sf"/>
</dbReference>
<dbReference type="InterPro" id="IPR023214">
    <property type="entry name" value="HAD_sf"/>
</dbReference>
<dbReference type="RefSeq" id="WP_064292294.1">
    <property type="nucleotide sequence ID" value="NZ_JASODG010000004.1"/>
</dbReference>
<dbReference type="Pfam" id="PF09419">
    <property type="entry name" value="PGP_phosphatase"/>
    <property type="match status" value="1"/>
</dbReference>
<dbReference type="AlphaFoldDB" id="A0A178HJ00"/>
<dbReference type="SUPFAM" id="SSF56784">
    <property type="entry name" value="HAD-like"/>
    <property type="match status" value="1"/>
</dbReference>
<dbReference type="NCBIfam" id="TIGR01662">
    <property type="entry name" value="HAD-SF-IIIA"/>
    <property type="match status" value="1"/>
</dbReference>
<reference evidence="1 2" key="1">
    <citation type="submission" date="2018-04" db="EMBL/GenBank/DDBJ databases">
        <title>Aerococcus urinae genomes.</title>
        <authorList>
            <person name="Hilt E."/>
            <person name="Gilbert N.M."/>
            <person name="Thomas-White K."/>
            <person name="Putonti C."/>
            <person name="Lewis A.L."/>
            <person name="Visck K.L."/>
            <person name="Wolfe A.J."/>
        </authorList>
    </citation>
    <scope>NUCLEOTIDE SEQUENCE [LARGE SCALE GENOMIC DNA]</scope>
    <source>
        <strain evidence="1 2">UMB7480</strain>
    </source>
</reference>
<gene>
    <name evidence="1" type="ORF">DBT54_03900</name>
</gene>
<sequence>MLTDYFLPTWLVDTIYSISPQALKSLSVKGIITDLDNTLIAWDFPDATQELIEWVKEMQDNGIEVMILSNNNEQRVKHVADQLQVPYYSAAFKPFRKGIRHLLKISGLKEEEVIIIGDQLLTDIFVANRQGLRSVLVRPVTNSDSVVTRINRRIESFVFNGLKRRYSELKWRDRID</sequence>
<dbReference type="GO" id="GO:0008962">
    <property type="term" value="F:phosphatidylglycerophosphatase activity"/>
    <property type="evidence" value="ECO:0007669"/>
    <property type="project" value="InterPro"/>
</dbReference>
<dbReference type="InterPro" id="IPR006549">
    <property type="entry name" value="HAD-SF_hydro_IIIA"/>
</dbReference>
<accession>A0A178HJ00</accession>
<dbReference type="CDD" id="cd16416">
    <property type="entry name" value="HAD_BsYqeG-like"/>
    <property type="match status" value="1"/>
</dbReference>
<dbReference type="InterPro" id="IPR027706">
    <property type="entry name" value="PGP_Pase"/>
</dbReference>
<organism evidence="1 2">
    <name type="scientific">Aerococcus urinae</name>
    <dbReference type="NCBI Taxonomy" id="1376"/>
    <lineage>
        <taxon>Bacteria</taxon>
        <taxon>Bacillati</taxon>
        <taxon>Bacillota</taxon>
        <taxon>Bacilli</taxon>
        <taxon>Lactobacillales</taxon>
        <taxon>Aerococcaceae</taxon>
        <taxon>Aerococcus</taxon>
    </lineage>
</organism>
<dbReference type="InterPro" id="IPR010021">
    <property type="entry name" value="PGPP1/Gep4"/>
</dbReference>
<dbReference type="Gene3D" id="3.40.50.1000">
    <property type="entry name" value="HAD superfamily/HAD-like"/>
    <property type="match status" value="1"/>
</dbReference>